<evidence type="ECO:0000313" key="2">
    <source>
        <dbReference type="Proteomes" id="UP000023435"/>
    </source>
</evidence>
<keyword evidence="2" id="KW-1185">Reference proteome</keyword>
<dbReference type="EMBL" id="JAJA02000002">
    <property type="protein sequence ID" value="KWS02319.1"/>
    <property type="molecule type" value="Genomic_DNA"/>
</dbReference>
<dbReference type="AlphaFoldDB" id="A0A108U4C1"/>
<gene>
    <name evidence="1" type="ORF">AZ78_4986</name>
</gene>
<comment type="caution">
    <text evidence="1">The sequence shown here is derived from an EMBL/GenBank/DDBJ whole genome shotgun (WGS) entry which is preliminary data.</text>
</comment>
<organism evidence="1 2">
    <name type="scientific">Lysobacter capsici AZ78</name>
    <dbReference type="NCBI Taxonomy" id="1444315"/>
    <lineage>
        <taxon>Bacteria</taxon>
        <taxon>Pseudomonadati</taxon>
        <taxon>Pseudomonadota</taxon>
        <taxon>Gammaproteobacteria</taxon>
        <taxon>Lysobacterales</taxon>
        <taxon>Lysobacteraceae</taxon>
        <taxon>Lysobacter</taxon>
    </lineage>
</organism>
<sequence>MTASEIRPIAGFRPVRAARQLGFQAAADLRLALALFGESALLYPAATPAATTPTTGRSRRKIAAATGLATSSPRTRHYRCRH</sequence>
<name>A0A108U4C1_9GAMM</name>
<protein>
    <submittedName>
        <fullName evidence="1">Uncharacterized protein</fullName>
    </submittedName>
</protein>
<evidence type="ECO:0000313" key="1">
    <source>
        <dbReference type="EMBL" id="KWS02319.1"/>
    </source>
</evidence>
<reference evidence="1 2" key="1">
    <citation type="journal article" date="2014" name="Genome Announc.">
        <title>Draft Genome Sequence of Lysobacter capsici AZ78, a Bacterium Antagonistic to Plant-Pathogenic Oomycetes.</title>
        <authorList>
            <person name="Puopolo G."/>
            <person name="Sonego P."/>
            <person name="Engelen K."/>
            <person name="Pertot I."/>
        </authorList>
    </citation>
    <scope>NUCLEOTIDE SEQUENCE [LARGE SCALE GENOMIC DNA]</scope>
    <source>
        <strain evidence="1 2">AZ78</strain>
    </source>
</reference>
<proteinExistence type="predicted"/>
<dbReference type="Proteomes" id="UP000023435">
    <property type="component" value="Unassembled WGS sequence"/>
</dbReference>
<accession>A0A108U4C1</accession>